<feature type="binding site" evidence="6">
    <location>
        <position position="78"/>
    </location>
    <ligand>
        <name>S-adenosyl-L-methionine</name>
        <dbReference type="ChEBI" id="CHEBI:59789"/>
    </ligand>
</feature>
<organism evidence="7 8">
    <name type="scientific">Legionella fallonii LLAP-10</name>
    <dbReference type="NCBI Taxonomy" id="1212491"/>
    <lineage>
        <taxon>Bacteria</taxon>
        <taxon>Pseudomonadati</taxon>
        <taxon>Pseudomonadota</taxon>
        <taxon>Gammaproteobacteria</taxon>
        <taxon>Legionellales</taxon>
        <taxon>Legionellaceae</taxon>
        <taxon>Legionella</taxon>
    </lineage>
</organism>
<evidence type="ECO:0000256" key="5">
    <source>
        <dbReference type="ARBA" id="ARBA00022691"/>
    </source>
</evidence>
<dbReference type="PANTHER" id="PTHR31760:SF0">
    <property type="entry name" value="S-ADENOSYL-L-METHIONINE-DEPENDENT METHYLTRANSFERASES SUPERFAMILY PROTEIN"/>
    <property type="match status" value="1"/>
</dbReference>
<feature type="binding site" evidence="6">
    <location>
        <position position="73"/>
    </location>
    <ligand>
        <name>S-adenosyl-L-methionine</name>
        <dbReference type="ChEBI" id="CHEBI:59789"/>
    </ligand>
</feature>
<reference evidence="8" key="1">
    <citation type="submission" date="2014-09" db="EMBL/GenBank/DDBJ databases">
        <authorList>
            <person name="Gomez-Valero L."/>
        </authorList>
    </citation>
    <scope>NUCLEOTIDE SEQUENCE [LARGE SCALE GENOMIC DNA]</scope>
    <source>
        <strain evidence="8">ATCC700992</strain>
    </source>
</reference>
<dbReference type="AlphaFoldDB" id="A0A098GAA5"/>
<name>A0A098GAA5_9GAMM</name>
<dbReference type="KEGG" id="lfa:LFA_3622"/>
<dbReference type="GO" id="GO:0005829">
    <property type="term" value="C:cytosol"/>
    <property type="evidence" value="ECO:0007669"/>
    <property type="project" value="TreeGrafter"/>
</dbReference>
<dbReference type="EC" id="2.1.1.170" evidence="6"/>
<keyword evidence="2 6" id="KW-0698">rRNA processing</keyword>
<dbReference type="HOGENOM" id="CLU_065341_2_0_6"/>
<dbReference type="InterPro" id="IPR003682">
    <property type="entry name" value="rRNA_ssu_MeTfrase_G"/>
</dbReference>
<evidence type="ECO:0000256" key="1">
    <source>
        <dbReference type="ARBA" id="ARBA00022490"/>
    </source>
</evidence>
<proteinExistence type="inferred from homology"/>
<comment type="subcellular location">
    <subcellularLocation>
        <location evidence="6">Cytoplasm</location>
    </subcellularLocation>
</comment>
<keyword evidence="4 6" id="KW-0808">Transferase</keyword>
<protein>
    <recommendedName>
        <fullName evidence="6">Ribosomal RNA small subunit methyltransferase G</fullName>
        <ecNumber evidence="6">2.1.1.170</ecNumber>
    </recommendedName>
    <alternativeName>
        <fullName evidence="6">16S rRNA 7-methylguanosine methyltransferase</fullName>
        <shortName evidence="6">16S rRNA m7G methyltransferase</shortName>
    </alternativeName>
</protein>
<comment type="caution">
    <text evidence="6">Lacks conserved residue(s) required for the propagation of feature annotation.</text>
</comment>
<dbReference type="OrthoDB" id="9808773at2"/>
<evidence type="ECO:0000313" key="7">
    <source>
        <dbReference type="EMBL" id="CEG58950.1"/>
    </source>
</evidence>
<dbReference type="NCBIfam" id="TIGR00138">
    <property type="entry name" value="rsmG_gidB"/>
    <property type="match status" value="1"/>
</dbReference>
<dbReference type="SUPFAM" id="SSF53335">
    <property type="entry name" value="S-adenosyl-L-methionine-dependent methyltransferases"/>
    <property type="match status" value="1"/>
</dbReference>
<comment type="function">
    <text evidence="6">Specifically methylates the N7 position of guanine in position 527 of 16S rRNA.</text>
</comment>
<dbReference type="PANTHER" id="PTHR31760">
    <property type="entry name" value="S-ADENOSYL-L-METHIONINE-DEPENDENT METHYLTRANSFERASES SUPERFAMILY PROTEIN"/>
    <property type="match status" value="1"/>
</dbReference>
<sequence>MLQVKLHLEEGLKQFGLSSLCEPLFNYLLLLNKWNAAYNLTAVRDLDSMVSKHILDSLAILPWIKGNKILDVGTGAGLPGIPLAIAKPEIQFVLLDSNGKKTRFLNEVKRQLDLKNLEIVQFRVENYHPDEGFDTVISRAFSSLEQMIHWTQHLIAQGGQWLAMKGRYPEAELALIHQPFRVINYTVDSVEGERCCVLIDNSTKE</sequence>
<keyword evidence="1 6" id="KW-0963">Cytoplasm</keyword>
<dbReference type="HAMAP" id="MF_00074">
    <property type="entry name" value="16SrRNA_methyltr_G"/>
    <property type="match status" value="1"/>
</dbReference>
<dbReference type="Proteomes" id="UP000032430">
    <property type="component" value="Chromosome I"/>
</dbReference>
<dbReference type="InterPro" id="IPR029063">
    <property type="entry name" value="SAM-dependent_MTases_sf"/>
</dbReference>
<keyword evidence="5 6" id="KW-0949">S-adenosyl-L-methionine</keyword>
<keyword evidence="8" id="KW-1185">Reference proteome</keyword>
<comment type="catalytic activity">
    <reaction evidence="6">
        <text>guanosine(527) in 16S rRNA + S-adenosyl-L-methionine = N(7)-methylguanosine(527) in 16S rRNA + S-adenosyl-L-homocysteine</text>
        <dbReference type="Rhea" id="RHEA:42732"/>
        <dbReference type="Rhea" id="RHEA-COMP:10209"/>
        <dbReference type="Rhea" id="RHEA-COMP:10210"/>
        <dbReference type="ChEBI" id="CHEBI:57856"/>
        <dbReference type="ChEBI" id="CHEBI:59789"/>
        <dbReference type="ChEBI" id="CHEBI:74269"/>
        <dbReference type="ChEBI" id="CHEBI:74480"/>
        <dbReference type="EC" id="2.1.1.170"/>
    </reaction>
</comment>
<feature type="binding site" evidence="6">
    <location>
        <position position="139"/>
    </location>
    <ligand>
        <name>S-adenosyl-L-methionine</name>
        <dbReference type="ChEBI" id="CHEBI:59789"/>
    </ligand>
</feature>
<feature type="binding site" evidence="6">
    <location>
        <begin position="124"/>
        <end position="125"/>
    </location>
    <ligand>
        <name>S-adenosyl-L-methionine</name>
        <dbReference type="ChEBI" id="CHEBI:59789"/>
    </ligand>
</feature>
<dbReference type="PIRSF" id="PIRSF003078">
    <property type="entry name" value="GidB"/>
    <property type="match status" value="1"/>
</dbReference>
<keyword evidence="3 6" id="KW-0489">Methyltransferase</keyword>
<accession>A0A098GAA5</accession>
<evidence type="ECO:0000256" key="2">
    <source>
        <dbReference type="ARBA" id="ARBA00022552"/>
    </source>
</evidence>
<gene>
    <name evidence="7" type="primary">gidB</name>
    <name evidence="6" type="synonym">rsmG</name>
    <name evidence="7" type="ORF">LFA_3622</name>
</gene>
<dbReference type="RefSeq" id="WP_045097166.1">
    <property type="nucleotide sequence ID" value="NZ_LN614827.1"/>
</dbReference>
<evidence type="ECO:0000256" key="6">
    <source>
        <dbReference type="HAMAP-Rule" id="MF_00074"/>
    </source>
</evidence>
<dbReference type="STRING" id="1212491.LFA_3622"/>
<evidence type="ECO:0000313" key="8">
    <source>
        <dbReference type="Proteomes" id="UP000032430"/>
    </source>
</evidence>
<dbReference type="Gene3D" id="3.40.50.150">
    <property type="entry name" value="Vaccinia Virus protein VP39"/>
    <property type="match status" value="1"/>
</dbReference>
<comment type="similarity">
    <text evidence="6">Belongs to the methyltransferase superfamily. RNA methyltransferase RsmG family.</text>
</comment>
<dbReference type="Pfam" id="PF02527">
    <property type="entry name" value="GidB"/>
    <property type="match status" value="1"/>
</dbReference>
<dbReference type="EMBL" id="LN614827">
    <property type="protein sequence ID" value="CEG58950.1"/>
    <property type="molecule type" value="Genomic_DNA"/>
</dbReference>
<dbReference type="GO" id="GO:0070043">
    <property type="term" value="F:rRNA (guanine-N7-)-methyltransferase activity"/>
    <property type="evidence" value="ECO:0007669"/>
    <property type="project" value="UniProtKB-UniRule"/>
</dbReference>
<evidence type="ECO:0000256" key="3">
    <source>
        <dbReference type="ARBA" id="ARBA00022603"/>
    </source>
</evidence>
<dbReference type="CDD" id="cd02440">
    <property type="entry name" value="AdoMet_MTases"/>
    <property type="match status" value="1"/>
</dbReference>
<evidence type="ECO:0000256" key="4">
    <source>
        <dbReference type="ARBA" id="ARBA00022679"/>
    </source>
</evidence>